<dbReference type="KEGG" id="sis:LS215_1985"/>
<proteinExistence type="predicted"/>
<dbReference type="EMBL" id="CP001399">
    <property type="protein sequence ID" value="ACP35980.1"/>
    <property type="molecule type" value="Genomic_DNA"/>
</dbReference>
<gene>
    <name evidence="1" type="ordered locus">LS215_1985</name>
</gene>
<protein>
    <submittedName>
        <fullName evidence="1">Uncharacterized protein</fullName>
    </submittedName>
</protein>
<reference evidence="1 2" key="1">
    <citation type="journal article" date="2009" name="Proc. Natl. Acad. Sci. U.S.A.">
        <title>Biogeography of the Sulfolobus islandicus pan-genome.</title>
        <authorList>
            <person name="Reno M.L."/>
            <person name="Held N.L."/>
            <person name="Fields C.J."/>
            <person name="Burke P.V."/>
            <person name="Whitaker R.J."/>
        </authorList>
    </citation>
    <scope>NUCLEOTIDE SEQUENCE [LARGE SCALE GENOMIC DNA]</scope>
    <source>
        <strain evidence="2">L.S.2.15 / Lassen #1</strain>
    </source>
</reference>
<accession>C3MRG7</accession>
<dbReference type="AlphaFoldDB" id="C3MRG7"/>
<evidence type="ECO:0000313" key="2">
    <source>
        <dbReference type="Proteomes" id="UP000001747"/>
    </source>
</evidence>
<dbReference type="HOGENOM" id="CLU_1691445_0_0_2"/>
<evidence type="ECO:0000313" key="1">
    <source>
        <dbReference type="EMBL" id="ACP35980.1"/>
    </source>
</evidence>
<sequence length="175" mass="20637">MEHMGLVRRRENDQTYFYYYENGKKVYLGTLKDRTVIDKIRYIGSHLDYLSDEEKKEFLEWANELYSAISSILGKNNAVSLPKMDCTKLDEVLSILKELKGKEKTTQDLDKVYDFVKDDLGYATIKDLREQLGMSLEEFMREFRDYIINNYELIQGGKEGIVIKGIMYGIIRRKK</sequence>
<dbReference type="Proteomes" id="UP000001747">
    <property type="component" value="Chromosome"/>
</dbReference>
<organism evidence="1 2">
    <name type="scientific">Saccharolobus islandicus (strain L.S.2.15 / Lassen #1)</name>
    <name type="common">Sulfolobus islandicus</name>
    <dbReference type="NCBI Taxonomy" id="429572"/>
    <lineage>
        <taxon>Archaea</taxon>
        <taxon>Thermoproteota</taxon>
        <taxon>Thermoprotei</taxon>
        <taxon>Sulfolobales</taxon>
        <taxon>Sulfolobaceae</taxon>
        <taxon>Saccharolobus</taxon>
    </lineage>
</organism>
<name>C3MRG7_SACI2</name>